<evidence type="ECO:0000313" key="4">
    <source>
        <dbReference type="Proteomes" id="UP000003374"/>
    </source>
</evidence>
<dbReference type="InterPro" id="IPR049945">
    <property type="entry name" value="AAA_22"/>
</dbReference>
<dbReference type="EMBL" id="AAOF01000006">
    <property type="protein sequence ID" value="EAR21728.1"/>
    <property type="molecule type" value="Genomic_DNA"/>
</dbReference>
<dbReference type="Pfam" id="PF13401">
    <property type="entry name" value="AAA_22"/>
    <property type="match status" value="1"/>
</dbReference>
<reference evidence="3 4" key="1">
    <citation type="submission" date="2006-02" db="EMBL/GenBank/DDBJ databases">
        <authorList>
            <person name="Waterbury J."/>
            <person name="Ferriera S."/>
            <person name="Johnson J."/>
            <person name="Kravitz S."/>
            <person name="Halpern A."/>
            <person name="Remington K."/>
            <person name="Beeson K."/>
            <person name="Tran B."/>
            <person name="Rogers Y.-H."/>
            <person name="Friedman R."/>
            <person name="Venter J.C."/>
        </authorList>
    </citation>
    <scope>NUCLEOTIDE SEQUENCE [LARGE SCALE GENOMIC DNA]</scope>
    <source>
        <strain evidence="3 4">Nb-231</strain>
    </source>
</reference>
<accession>A4BRA6</accession>
<dbReference type="InterPro" id="IPR052026">
    <property type="entry name" value="ExeA_AAA_ATPase_DNA-bind"/>
</dbReference>
<dbReference type="STRING" id="314278.NB231_03325"/>
<dbReference type="SUPFAM" id="SSF52540">
    <property type="entry name" value="P-loop containing nucleoside triphosphate hydrolases"/>
    <property type="match status" value="1"/>
</dbReference>
<dbReference type="Proteomes" id="UP000003374">
    <property type="component" value="Unassembled WGS sequence"/>
</dbReference>
<dbReference type="AlphaFoldDB" id="A4BRA6"/>
<dbReference type="InterPro" id="IPR027417">
    <property type="entry name" value="P-loop_NTPase"/>
</dbReference>
<dbReference type="Gene3D" id="3.30.70.1070">
    <property type="entry name" value="Sporulation related repeat"/>
    <property type="match status" value="1"/>
</dbReference>
<evidence type="ECO:0000256" key="1">
    <source>
        <dbReference type="SAM" id="MobiDB-lite"/>
    </source>
</evidence>
<dbReference type="eggNOG" id="COG3267">
    <property type="taxonomic scope" value="Bacteria"/>
</dbReference>
<dbReference type="PROSITE" id="PS51724">
    <property type="entry name" value="SPOR"/>
    <property type="match status" value="1"/>
</dbReference>
<sequence length="551" mass="58951">MGSNGMSHASNPLSFDEQQLTQLGLLHPPFTAENFQFEDADIEAARNLAVHLLQSSNRVIILSGPAGVGRTAFLRQIATTDPDELDCCMLDGLPQLHVSNIVKMLAMRMGASEVAHDPDTLAARLRQAEASGYRPALLIDDAHRLEENMLKGLLLLREALTKAGARLPILLAAPTESDSMLRQLTATIAEQNERSEIVLPPFTEEQTASYLDQSLAAAGEYTGELLSAQQKQQIHEQTGGIAAHINQATISLLTDTARKRSSARPALLRSRRLYAGVAAAAILLVGGLLLTRHLSGPTTATESTEGILLALPSHPDDAPATSLAQTGELGADEAETLSDQPLTPRPESPSAPDVAPTPRVSSAPNSPAPTVAQKADPESEQAALQADSSTAGSPLQQAPSVALNTLGSARTPSAPPEKPGNPADKHSELSALAAETKTEAANPTKVTMRSPTPSAASKWQEDWLANRAGNHYTIQLIAGHQKQTLERFLEQHPRVEDKAHVVQARHQGRAWHVLITGDYPSREAARNALRRLPRALRDSGSWVRSFASLRS</sequence>
<dbReference type="Pfam" id="PF05036">
    <property type="entry name" value="SPOR"/>
    <property type="match status" value="1"/>
</dbReference>
<feature type="region of interest" description="Disordered" evidence="1">
    <location>
        <begin position="334"/>
        <end position="427"/>
    </location>
</feature>
<dbReference type="Gene3D" id="3.40.50.300">
    <property type="entry name" value="P-loop containing nucleotide triphosphate hydrolases"/>
    <property type="match status" value="1"/>
</dbReference>
<keyword evidence="4" id="KW-1185">Reference proteome</keyword>
<organism evidence="3 4">
    <name type="scientific">Nitrococcus mobilis Nb-231</name>
    <dbReference type="NCBI Taxonomy" id="314278"/>
    <lineage>
        <taxon>Bacteria</taxon>
        <taxon>Pseudomonadati</taxon>
        <taxon>Pseudomonadota</taxon>
        <taxon>Gammaproteobacteria</taxon>
        <taxon>Chromatiales</taxon>
        <taxon>Ectothiorhodospiraceae</taxon>
        <taxon>Nitrococcus</taxon>
    </lineage>
</organism>
<dbReference type="PANTHER" id="PTHR35894">
    <property type="entry name" value="GENERAL SECRETION PATHWAY PROTEIN A-RELATED"/>
    <property type="match status" value="1"/>
</dbReference>
<proteinExistence type="predicted"/>
<protein>
    <recommendedName>
        <fullName evidence="2">SPOR domain-containing protein</fullName>
    </recommendedName>
</protein>
<feature type="domain" description="SPOR" evidence="2">
    <location>
        <begin position="466"/>
        <end position="545"/>
    </location>
</feature>
<dbReference type="InterPro" id="IPR036680">
    <property type="entry name" value="SPOR-like_sf"/>
</dbReference>
<dbReference type="InterPro" id="IPR003593">
    <property type="entry name" value="AAA+_ATPase"/>
</dbReference>
<dbReference type="InterPro" id="IPR007730">
    <property type="entry name" value="SPOR-like_dom"/>
</dbReference>
<name>A4BRA6_9GAMM</name>
<comment type="caution">
    <text evidence="3">The sequence shown here is derived from an EMBL/GenBank/DDBJ whole genome shotgun (WGS) entry which is preliminary data.</text>
</comment>
<evidence type="ECO:0000259" key="2">
    <source>
        <dbReference type="PROSITE" id="PS51724"/>
    </source>
</evidence>
<gene>
    <name evidence="3" type="ORF">NB231_03325</name>
</gene>
<dbReference type="PANTHER" id="PTHR35894:SF1">
    <property type="entry name" value="PHOSPHORIBULOKINASE _ URIDINE KINASE FAMILY"/>
    <property type="match status" value="1"/>
</dbReference>
<dbReference type="HOGENOM" id="CLU_572128_0_0_6"/>
<feature type="compositionally biased region" description="Polar residues" evidence="1">
    <location>
        <begin position="386"/>
        <end position="411"/>
    </location>
</feature>
<dbReference type="eggNOG" id="COG3266">
    <property type="taxonomic scope" value="Bacteria"/>
</dbReference>
<dbReference type="GO" id="GO:0042834">
    <property type="term" value="F:peptidoglycan binding"/>
    <property type="evidence" value="ECO:0007669"/>
    <property type="project" value="InterPro"/>
</dbReference>
<dbReference type="SMART" id="SM00382">
    <property type="entry name" value="AAA"/>
    <property type="match status" value="1"/>
</dbReference>
<dbReference type="GO" id="GO:0016887">
    <property type="term" value="F:ATP hydrolysis activity"/>
    <property type="evidence" value="ECO:0007669"/>
    <property type="project" value="InterPro"/>
</dbReference>
<dbReference type="SUPFAM" id="SSF110997">
    <property type="entry name" value="Sporulation related repeat"/>
    <property type="match status" value="1"/>
</dbReference>
<evidence type="ECO:0000313" key="3">
    <source>
        <dbReference type="EMBL" id="EAR21728.1"/>
    </source>
</evidence>